<dbReference type="InterPro" id="IPR002605">
    <property type="entry name" value="Adeno_Penton_B"/>
</dbReference>
<dbReference type="Gene3D" id="2.60.120.550">
    <property type="entry name" value="Penton protein, domain 1"/>
    <property type="match status" value="1"/>
</dbReference>
<comment type="function">
    <text evidence="11">Major capsid protein that self-associates to form penton base pentamers, each in the shape of a pentagon, situated at the 12 vertices of the pseudo T=25 capsid. Involved in virus secondary attachment to host cell after initial attachment by the fiber protein, and in endocytosis of virions. As the virus enters the host cell, penton proteins are shed concomitant with virion acidification in the endosome.</text>
</comment>
<dbReference type="GO" id="GO:0019062">
    <property type="term" value="P:virion attachment to host cell"/>
    <property type="evidence" value="ECO:0007669"/>
    <property type="project" value="UniProtKB-UniRule"/>
</dbReference>
<dbReference type="SMR" id="E7CH37"/>
<evidence type="ECO:0000256" key="2">
    <source>
        <dbReference type="ARBA" id="ARBA00022562"/>
    </source>
</evidence>
<evidence type="ECO:0000256" key="9">
    <source>
        <dbReference type="ARBA" id="ARBA00023275"/>
    </source>
</evidence>
<keyword evidence="1 11" id="KW-0167">Capsid protein</keyword>
<protein>
    <recommendedName>
        <fullName evidence="11">Penton protein</fullName>
        <shortName evidence="11">CP-P</shortName>
    </recommendedName>
    <alternativeName>
        <fullName evidence="11">Penton base protein</fullName>
    </alternativeName>
    <alternativeName>
        <fullName evidence="11">Protein III</fullName>
    </alternativeName>
</protein>
<dbReference type="EMBL" id="HM049560">
    <property type="protein sequence ID" value="ADR77838.1"/>
    <property type="molecule type" value="Genomic_DNA"/>
</dbReference>
<keyword evidence="5 11" id="KW-1161">Viral attachment to host cell</keyword>
<keyword evidence="4 11" id="KW-1162">Viral penetration into host cytoplasm</keyword>
<keyword evidence="2 11" id="KW-1048">Host nucleus</keyword>
<sequence length="498" mass="54780">MSGGAAAVYVPDPPPSYAEAVAATQPPFVPPRYRTPTEGRNSIVYSQLPPLYDTTRLYLVDNKSADIESLNYQSDHSDFVTSVVQNGDFTPQEAATQTINLDDRSRWGGELKTVLHTCLPNINGYLYSSSFSAKLMSKYDETTQEAEYTWYRLTIPEGNYPLHTVIDLMNEAIVQNYLSVGRQNGVKEDQIGVKIDTRNFRLGYDPETGLITPGTYTYEAMHPDVLLLPGCAISFTESRLSNLLGWRKRLPFQPGFVIEYDDLVGGNVPALLDVPKFQANPSQVVPVEKDSENRSYHVGEDKSAKATDTAYRSLFLAYNYGPGSDSPGDFNPAEQGAALGQTPTTRQKYLLTSSDVTCGAEQLYWSLPDLAEAPVTFRESAQSLAQLPVVATELLPLQARLAFNAQPAYSQAVNESMSTTKIFNRFPENQILMRPPAPSIVQVAENVPSVTSHGVLPLKNSLSGVQRVVVTDARRRTVPYVVKSLGVVAPQVLSSKTF</sequence>
<evidence type="ECO:0000256" key="4">
    <source>
        <dbReference type="ARBA" id="ARBA00022595"/>
    </source>
</evidence>
<keyword evidence="7 11" id="KW-1164">Virus endocytosis by host</keyword>
<comment type="induction">
    <text evidence="11">Expressed in the late phase of the viral replicative cycle.</text>
</comment>
<name>E7CH37_9ADEN</name>
<keyword evidence="10 11" id="KW-1160">Virus entry into host cell</keyword>
<evidence type="ECO:0000256" key="7">
    <source>
        <dbReference type="ARBA" id="ARBA00022890"/>
    </source>
</evidence>
<comment type="miscellaneous">
    <text evidence="11">All late proteins expressed from the major late promoter are produced by alternative splicing and alternative polyadenylation of the same gene giving rise to non-overlapping ORFs. A leader sequence is present in the N-terminus of all these mRNAs and is recognized by the viral shutoff protein to provide expression although conventional translation via ribosome scanning from the cap has been shut off in the host cell.</text>
</comment>
<dbReference type="Pfam" id="PF01686">
    <property type="entry name" value="Adeno_Penton_B"/>
    <property type="match status" value="1"/>
</dbReference>
<reference evidence="12 13" key="1">
    <citation type="journal article" date="2011" name="Virus Res.">
        <title>Genomic and phylogenetic analyses of murine adenovirus 2.</title>
        <authorList>
            <person name="Hemmi S."/>
            <person name="Vidovszky M.Z."/>
            <person name="Ruminska J."/>
            <person name="Ramelli S."/>
            <person name="Decurtins W."/>
            <person name="Greber U.F."/>
            <person name="Harrach B."/>
        </authorList>
    </citation>
    <scope>NUCLEOTIDE SEQUENCE [LARGE SCALE GENOMIC DNA]</scope>
    <source>
        <strain evidence="12">K87</strain>
    </source>
</reference>
<gene>
    <name evidence="11" type="primary">L2</name>
</gene>
<dbReference type="GO" id="GO:0042025">
    <property type="term" value="C:host cell nucleus"/>
    <property type="evidence" value="ECO:0007669"/>
    <property type="project" value="UniProtKB-SubCell"/>
</dbReference>
<dbReference type="Proteomes" id="UP000136399">
    <property type="component" value="Segment"/>
</dbReference>
<evidence type="ECO:0000256" key="8">
    <source>
        <dbReference type="ARBA" id="ARBA00022921"/>
    </source>
</evidence>
<keyword evidence="13" id="KW-1185">Reference proteome</keyword>
<dbReference type="HAMAP" id="MF_04052">
    <property type="entry name" value="ADV_CAPSP"/>
    <property type="match status" value="1"/>
</dbReference>
<evidence type="ECO:0000313" key="13">
    <source>
        <dbReference type="Proteomes" id="UP000136399"/>
    </source>
</evidence>
<dbReference type="KEGG" id="vg:10100725"/>
<evidence type="ECO:0000256" key="1">
    <source>
        <dbReference type="ARBA" id="ARBA00022561"/>
    </source>
</evidence>
<proteinExistence type="evidence at transcript level"/>
<evidence type="ECO:0000256" key="10">
    <source>
        <dbReference type="ARBA" id="ARBA00023296"/>
    </source>
</evidence>
<evidence type="ECO:0000256" key="3">
    <source>
        <dbReference type="ARBA" id="ARBA00022581"/>
    </source>
</evidence>
<accession>E7CH37</accession>
<keyword evidence="9 11" id="KW-1148">T=25 icosahedral capsid protein</keyword>
<dbReference type="OrthoDB" id="1939at10239"/>
<evidence type="ECO:0000256" key="11">
    <source>
        <dbReference type="HAMAP-Rule" id="MF_04052"/>
    </source>
</evidence>
<dbReference type="GO" id="GO:0039623">
    <property type="term" value="C:T=25 icosahedral viral capsid"/>
    <property type="evidence" value="ECO:0007669"/>
    <property type="project" value="UniProtKB-UniRule"/>
</dbReference>
<keyword evidence="3 11" id="KW-0945">Host-virus interaction</keyword>
<comment type="caution">
    <text evidence="11">Lacks conserved residue(s) required for the propagation of feature annotation.</text>
</comment>
<evidence type="ECO:0000313" key="12">
    <source>
        <dbReference type="EMBL" id="ADR77838.1"/>
    </source>
</evidence>
<organism evidence="12 13">
    <name type="scientific">Murine adenovirus 2</name>
    <dbReference type="NCBI Taxonomy" id="931972"/>
    <lineage>
        <taxon>Viruses</taxon>
        <taxon>Varidnaviria</taxon>
        <taxon>Bamfordvirae</taxon>
        <taxon>Preplasmiviricota</taxon>
        <taxon>Polisuviricotina</taxon>
        <taxon>Pharingeaviricetes</taxon>
        <taxon>Rowavirales</taxon>
        <taxon>Adenoviridae</taxon>
        <taxon>Mastadenovirus</taxon>
        <taxon>Mastadenovirus muris</taxon>
        <taxon>Murine mastadenovirus B</taxon>
    </lineage>
</organism>
<dbReference type="GO" id="GO:0075509">
    <property type="term" value="P:endocytosis involved in viral entry into host cell"/>
    <property type="evidence" value="ECO:0007669"/>
    <property type="project" value="UniProtKB-KW"/>
</dbReference>
<evidence type="ECO:0000256" key="5">
    <source>
        <dbReference type="ARBA" id="ARBA00022804"/>
    </source>
</evidence>
<dbReference type="Gene3D" id="3.90.1620.10">
    <property type="entry name" value="adenovirus 2 penton base, domain 2"/>
    <property type="match status" value="1"/>
</dbReference>
<keyword evidence="8 11" id="KW-0426">Late protein</keyword>
<comment type="subunit">
    <text evidence="11">Interacts with the fiber protein (via N-terminal tail region). Interacts with the capsid vertex protein; this interaction binds the penton base to neighboring peripentonal hexons.</text>
</comment>
<comment type="subcellular location">
    <subcellularLocation>
        <location evidence="11">Virion</location>
    </subcellularLocation>
    <subcellularLocation>
        <location evidence="11">Host nucleus</location>
    </subcellularLocation>
    <text evidence="11">Located at each vertex of the virion.</text>
</comment>
<dbReference type="GO" id="GO:0005198">
    <property type="term" value="F:structural molecule activity"/>
    <property type="evidence" value="ECO:0007669"/>
    <property type="project" value="UniProtKB-UniRule"/>
</dbReference>
<comment type="similarity">
    <text evidence="11">Belongs to the adenoviridae penton family.</text>
</comment>
<keyword evidence="6 11" id="KW-0946">Virion</keyword>
<dbReference type="RefSeq" id="YP_004123742.1">
    <property type="nucleotide sequence ID" value="NC_014899.1"/>
</dbReference>
<evidence type="ECO:0000256" key="6">
    <source>
        <dbReference type="ARBA" id="ARBA00022844"/>
    </source>
</evidence>